<dbReference type="Proteomes" id="UP000578819">
    <property type="component" value="Unassembled WGS sequence"/>
</dbReference>
<feature type="compositionally biased region" description="Gly residues" evidence="1">
    <location>
        <begin position="64"/>
        <end position="77"/>
    </location>
</feature>
<evidence type="ECO:0000313" key="2">
    <source>
        <dbReference type="EMBL" id="MBB4956311.1"/>
    </source>
</evidence>
<gene>
    <name evidence="2" type="ORF">FHR38_000044</name>
</gene>
<feature type="region of interest" description="Disordered" evidence="1">
    <location>
        <begin position="38"/>
        <end position="116"/>
    </location>
</feature>
<comment type="caution">
    <text evidence="2">The sequence shown here is derived from an EMBL/GenBank/DDBJ whole genome shotgun (WGS) entry which is preliminary data.</text>
</comment>
<protein>
    <submittedName>
        <fullName evidence="2">Uncharacterized protein</fullName>
    </submittedName>
</protein>
<proteinExistence type="predicted"/>
<keyword evidence="3" id="KW-1185">Reference proteome</keyword>
<dbReference type="AlphaFoldDB" id="A0A7W7WLN3"/>
<sequence>MPHGIGAESTIQWLWNRNPLSRVEQQRRQPWVGAVDIGSRREPVGQQARGVHAEHRRRTIDQGGQIGVLGGGDGQFGRRGPPPSGPGGVASQSCGVGQPAAGKLGVGVDGQGQCGA</sequence>
<reference evidence="2 3" key="1">
    <citation type="submission" date="2020-08" db="EMBL/GenBank/DDBJ databases">
        <title>Sequencing the genomes of 1000 actinobacteria strains.</title>
        <authorList>
            <person name="Klenk H.-P."/>
        </authorList>
    </citation>
    <scope>NUCLEOTIDE SEQUENCE [LARGE SCALE GENOMIC DNA]</scope>
    <source>
        <strain evidence="2 3">DSM 45886</strain>
    </source>
</reference>
<evidence type="ECO:0000256" key="1">
    <source>
        <dbReference type="SAM" id="MobiDB-lite"/>
    </source>
</evidence>
<organism evidence="2 3">
    <name type="scientific">Micromonospora polyrhachis</name>
    <dbReference type="NCBI Taxonomy" id="1282883"/>
    <lineage>
        <taxon>Bacteria</taxon>
        <taxon>Bacillati</taxon>
        <taxon>Actinomycetota</taxon>
        <taxon>Actinomycetes</taxon>
        <taxon>Micromonosporales</taxon>
        <taxon>Micromonosporaceae</taxon>
        <taxon>Micromonospora</taxon>
    </lineage>
</organism>
<feature type="compositionally biased region" description="Gly residues" evidence="1">
    <location>
        <begin position="104"/>
        <end position="116"/>
    </location>
</feature>
<accession>A0A7W7WLN3</accession>
<dbReference type="EMBL" id="JACHJW010000001">
    <property type="protein sequence ID" value="MBB4956311.1"/>
    <property type="molecule type" value="Genomic_DNA"/>
</dbReference>
<evidence type="ECO:0000313" key="3">
    <source>
        <dbReference type="Proteomes" id="UP000578819"/>
    </source>
</evidence>
<name>A0A7W7WLN3_9ACTN</name>
<dbReference type="RefSeq" id="WP_184531689.1">
    <property type="nucleotide sequence ID" value="NZ_JACHJW010000001.1"/>
</dbReference>